<comment type="caution">
    <text evidence="2">The sequence shown here is derived from an EMBL/GenBank/DDBJ whole genome shotgun (WGS) entry which is preliminary data.</text>
</comment>
<protein>
    <submittedName>
        <fullName evidence="2">Uncharacterized protein</fullName>
    </submittedName>
</protein>
<evidence type="ECO:0000256" key="1">
    <source>
        <dbReference type="SAM" id="MobiDB-lite"/>
    </source>
</evidence>
<dbReference type="AlphaFoldDB" id="A0A699L0M3"/>
<proteinExistence type="predicted"/>
<organism evidence="2">
    <name type="scientific">Tanacetum cinerariifolium</name>
    <name type="common">Dalmatian daisy</name>
    <name type="synonym">Chrysanthemum cinerariifolium</name>
    <dbReference type="NCBI Taxonomy" id="118510"/>
    <lineage>
        <taxon>Eukaryota</taxon>
        <taxon>Viridiplantae</taxon>
        <taxon>Streptophyta</taxon>
        <taxon>Embryophyta</taxon>
        <taxon>Tracheophyta</taxon>
        <taxon>Spermatophyta</taxon>
        <taxon>Magnoliopsida</taxon>
        <taxon>eudicotyledons</taxon>
        <taxon>Gunneridae</taxon>
        <taxon>Pentapetalae</taxon>
        <taxon>asterids</taxon>
        <taxon>campanulids</taxon>
        <taxon>Asterales</taxon>
        <taxon>Asteraceae</taxon>
        <taxon>Asteroideae</taxon>
        <taxon>Anthemideae</taxon>
        <taxon>Anthemidinae</taxon>
        <taxon>Tanacetum</taxon>
    </lineage>
</organism>
<dbReference type="EMBL" id="BKCJ010574321">
    <property type="protein sequence ID" value="GFB20226.1"/>
    <property type="molecule type" value="Genomic_DNA"/>
</dbReference>
<reference evidence="2" key="1">
    <citation type="journal article" date="2019" name="Sci. Rep.">
        <title>Draft genome of Tanacetum cinerariifolium, the natural source of mosquito coil.</title>
        <authorList>
            <person name="Yamashiro T."/>
            <person name="Shiraishi A."/>
            <person name="Satake H."/>
            <person name="Nakayama K."/>
        </authorList>
    </citation>
    <scope>NUCLEOTIDE SEQUENCE</scope>
</reference>
<feature type="compositionally biased region" description="Basic and acidic residues" evidence="1">
    <location>
        <begin position="1"/>
        <end position="17"/>
    </location>
</feature>
<accession>A0A699L0M3</accession>
<gene>
    <name evidence="2" type="ORF">Tci_692197</name>
</gene>
<name>A0A699L0M3_TANCI</name>
<sequence>MSHNETKEEESKTDSKPAVKLTGSKVESFKTKKLKKFDFVNKKGDHVYLTKEKIKEQKRIEESVKANMAKREEEVGKEELVVLLCIDVVKNVYKAKIKYDKDNGTNEVIPDFKAIYLHLSGWREVMQAYPKRTKAGWTTIYEKIQTRIDNLHKTKQELGIDFNKPLGEQDALNKLNDLARKKRKHADDIHDYFRSTKRYKSLV</sequence>
<evidence type="ECO:0000313" key="2">
    <source>
        <dbReference type="EMBL" id="GFB20226.1"/>
    </source>
</evidence>
<feature type="region of interest" description="Disordered" evidence="1">
    <location>
        <begin position="1"/>
        <end position="20"/>
    </location>
</feature>